<dbReference type="Proteomes" id="UP001500416">
    <property type="component" value="Unassembled WGS sequence"/>
</dbReference>
<reference evidence="6" key="1">
    <citation type="journal article" date="2019" name="Int. J. Syst. Evol. Microbiol.">
        <title>The Global Catalogue of Microorganisms (GCM) 10K type strain sequencing project: providing services to taxonomists for standard genome sequencing and annotation.</title>
        <authorList>
            <consortium name="The Broad Institute Genomics Platform"/>
            <consortium name="The Broad Institute Genome Sequencing Center for Infectious Disease"/>
            <person name="Wu L."/>
            <person name="Ma J."/>
        </authorList>
    </citation>
    <scope>NUCLEOTIDE SEQUENCE [LARGE SCALE GENOMIC DNA]</scope>
    <source>
        <strain evidence="6">JCM 3380</strain>
    </source>
</reference>
<dbReference type="EMBL" id="BAAABU010000021">
    <property type="protein sequence ID" value="GAA0252973.1"/>
    <property type="molecule type" value="Genomic_DNA"/>
</dbReference>
<keyword evidence="2" id="KW-0597">Phosphoprotein</keyword>
<dbReference type="InterPro" id="IPR036291">
    <property type="entry name" value="NAD(P)-bd_dom_sf"/>
</dbReference>
<evidence type="ECO:0000313" key="6">
    <source>
        <dbReference type="Proteomes" id="UP001500416"/>
    </source>
</evidence>
<dbReference type="Pfam" id="PF07993">
    <property type="entry name" value="NAD_binding_4"/>
    <property type="match status" value="1"/>
</dbReference>
<keyword evidence="1" id="KW-0596">Phosphopantetheine</keyword>
<accession>A0ABP3E5D3</accession>
<protein>
    <recommendedName>
        <fullName evidence="4">Thioester reductase (TE) domain-containing protein</fullName>
    </recommendedName>
</protein>
<dbReference type="PANTHER" id="PTHR44845:SF6">
    <property type="entry name" value="BETA-ALANINE-ACTIVATING ENZYME"/>
    <property type="match status" value="1"/>
</dbReference>
<evidence type="ECO:0000313" key="5">
    <source>
        <dbReference type="EMBL" id="GAA0252973.1"/>
    </source>
</evidence>
<evidence type="ECO:0000256" key="1">
    <source>
        <dbReference type="ARBA" id="ARBA00022450"/>
    </source>
</evidence>
<name>A0ABP3E5D3_9PSEU</name>
<proteinExistence type="predicted"/>
<dbReference type="InterPro" id="IPR013120">
    <property type="entry name" value="FAR_NAD-bd"/>
</dbReference>
<evidence type="ECO:0000256" key="2">
    <source>
        <dbReference type="ARBA" id="ARBA00022553"/>
    </source>
</evidence>
<gene>
    <name evidence="5" type="ORF">GCM10010492_61990</name>
</gene>
<feature type="region of interest" description="Disordered" evidence="3">
    <location>
        <begin position="400"/>
        <end position="424"/>
    </location>
</feature>
<organism evidence="5 6">
    <name type="scientific">Saccharothrix mutabilis subsp. mutabilis</name>
    <dbReference type="NCBI Taxonomy" id="66855"/>
    <lineage>
        <taxon>Bacteria</taxon>
        <taxon>Bacillati</taxon>
        <taxon>Actinomycetota</taxon>
        <taxon>Actinomycetes</taxon>
        <taxon>Pseudonocardiales</taxon>
        <taxon>Pseudonocardiaceae</taxon>
        <taxon>Saccharothrix</taxon>
    </lineage>
</organism>
<comment type="caution">
    <text evidence="5">The sequence shown here is derived from an EMBL/GenBank/DDBJ whole genome shotgun (WGS) entry which is preliminary data.</text>
</comment>
<dbReference type="SUPFAM" id="SSF51735">
    <property type="entry name" value="NAD(P)-binding Rossmann-fold domains"/>
    <property type="match status" value="1"/>
</dbReference>
<sequence>MRISLRHNSDYHALRTGDPTKIALDYSEDPAVVARSLPRRPAGERKTVLLLGANGFIGMHLLRELLLDTRVGKVYALVRPKGDQTGEARIARTARKYKMALPAMDKLVVFEAGYVEPRLGLDDARYEELLTSVDVVVDGAGATTHEYPYSRYRAEKVVPTVALAEFCLTKRFKTLHVIGSVGSEVYRQRRDFLRRSFFFQGYSRMKYVVKHLALRANRDGVPIHLYQAPFALGGPLTSFKDPGMEYSFWNMIGHMVQQGRTWESDARIPMVAGDVLARTVLDNALSEAPRAITYPVTPVTNAELATRFDLETVPWRTFRRDLIRANRVRPAEVDWKHPLSSTRRARQRAAFIRSLFPRCLPTALANIDAAAHTSPVVLGSTLEPIDVLEANARNIRKLAKDLPPEPTRESLAPAHATEPLPTAA</sequence>
<evidence type="ECO:0000259" key="4">
    <source>
        <dbReference type="Pfam" id="PF07993"/>
    </source>
</evidence>
<dbReference type="RefSeq" id="WP_343937577.1">
    <property type="nucleotide sequence ID" value="NZ_BAAABU010000021.1"/>
</dbReference>
<dbReference type="PANTHER" id="PTHR44845">
    <property type="entry name" value="CARRIER DOMAIN-CONTAINING PROTEIN"/>
    <property type="match status" value="1"/>
</dbReference>
<feature type="domain" description="Thioester reductase (TE)" evidence="4">
    <location>
        <begin position="52"/>
        <end position="279"/>
    </location>
</feature>
<keyword evidence="6" id="KW-1185">Reference proteome</keyword>
<evidence type="ECO:0000256" key="3">
    <source>
        <dbReference type="SAM" id="MobiDB-lite"/>
    </source>
</evidence>
<dbReference type="Gene3D" id="3.40.50.720">
    <property type="entry name" value="NAD(P)-binding Rossmann-like Domain"/>
    <property type="match status" value="1"/>
</dbReference>